<feature type="compositionally biased region" description="Low complexity" evidence="1">
    <location>
        <begin position="1"/>
        <end position="19"/>
    </location>
</feature>
<dbReference type="OrthoDB" id="529367at2759"/>
<dbReference type="STRING" id="1081103.A0A0B2WJV6"/>
<name>A0A0B2WJV6_METAS</name>
<evidence type="ECO:0000313" key="3">
    <source>
        <dbReference type="Proteomes" id="UP000030816"/>
    </source>
</evidence>
<dbReference type="AlphaFoldDB" id="A0A0B2WJV6"/>
<comment type="caution">
    <text evidence="2">The sequence shown here is derived from an EMBL/GenBank/DDBJ whole genome shotgun (WGS) entry which is preliminary data.</text>
</comment>
<sequence length="105" mass="11145">MLRNRAIASADDASRAPIPLAMKQQPSSAIKATPSPGQPGLLSISQIPEWHSENPYIHGGSPPVCAAIAPCVGSWCYLHNQSFNIYTHLIPAIDQNSGALASRDV</sequence>
<dbReference type="GeneID" id="63740352"/>
<feature type="region of interest" description="Disordered" evidence="1">
    <location>
        <begin position="1"/>
        <end position="43"/>
    </location>
</feature>
<protein>
    <submittedName>
        <fullName evidence="2">Uncharacterized protein</fullName>
    </submittedName>
</protein>
<dbReference type="EMBL" id="AZHE01000016">
    <property type="protein sequence ID" value="KHN96311.1"/>
    <property type="molecule type" value="Genomic_DNA"/>
</dbReference>
<gene>
    <name evidence="2" type="ORF">MAM_05897</name>
</gene>
<accession>A0A0B2WJV6</accession>
<organism evidence="2 3">
    <name type="scientific">Metarhizium album (strain ARSEF 1941)</name>
    <dbReference type="NCBI Taxonomy" id="1081103"/>
    <lineage>
        <taxon>Eukaryota</taxon>
        <taxon>Fungi</taxon>
        <taxon>Dikarya</taxon>
        <taxon>Ascomycota</taxon>
        <taxon>Pezizomycotina</taxon>
        <taxon>Sordariomycetes</taxon>
        <taxon>Hypocreomycetidae</taxon>
        <taxon>Hypocreales</taxon>
        <taxon>Clavicipitaceae</taxon>
        <taxon>Metarhizium</taxon>
    </lineage>
</organism>
<dbReference type="HOGENOM" id="CLU_2237200_0_0_1"/>
<evidence type="ECO:0000313" key="2">
    <source>
        <dbReference type="EMBL" id="KHN96311.1"/>
    </source>
</evidence>
<reference evidence="2 3" key="1">
    <citation type="journal article" date="2014" name="Proc. Natl. Acad. Sci. U.S.A.">
        <title>Trajectory and genomic determinants of fungal-pathogen speciation and host adaptation.</title>
        <authorList>
            <person name="Hu X."/>
            <person name="Xiao G."/>
            <person name="Zheng P."/>
            <person name="Shang Y."/>
            <person name="Su Y."/>
            <person name="Zhang X."/>
            <person name="Liu X."/>
            <person name="Zhan S."/>
            <person name="St Leger R.J."/>
            <person name="Wang C."/>
        </authorList>
    </citation>
    <scope>NUCLEOTIDE SEQUENCE [LARGE SCALE GENOMIC DNA]</scope>
    <source>
        <strain evidence="2 3">ARSEF 1941</strain>
    </source>
</reference>
<evidence type="ECO:0000256" key="1">
    <source>
        <dbReference type="SAM" id="MobiDB-lite"/>
    </source>
</evidence>
<proteinExistence type="predicted"/>
<dbReference type="Proteomes" id="UP000030816">
    <property type="component" value="Unassembled WGS sequence"/>
</dbReference>
<dbReference type="RefSeq" id="XP_040677377.1">
    <property type="nucleotide sequence ID" value="XM_040824695.1"/>
</dbReference>
<keyword evidence="3" id="KW-1185">Reference proteome</keyword>